<dbReference type="AlphaFoldDB" id="A0A1I5RXF8"/>
<dbReference type="STRING" id="634430.SAMN04488241_104200"/>
<dbReference type="Proteomes" id="UP000199586">
    <property type="component" value="Unassembled WGS sequence"/>
</dbReference>
<dbReference type="InterPro" id="IPR010848">
    <property type="entry name" value="DUF1465"/>
</dbReference>
<dbReference type="InterPro" id="IPR038301">
    <property type="entry name" value="AraC-like_sf"/>
</dbReference>
<gene>
    <name evidence="1" type="ORF">SAMN04488241_104200</name>
</gene>
<sequence>MGQGRESTMYGRVVDALYVDAMLLADEARSYFEEQGRAEREALSPNDRVAFSCESLHVTTRLMHVVAWLLTRRAVDAGELSATGALDPARRLASAPRPLASLIAALPARAAALVTASADLHRRAAVLDEAFAADRPPSSPARSMQQRLVALL</sequence>
<dbReference type="EMBL" id="FOXP01000004">
    <property type="protein sequence ID" value="SFP63208.1"/>
    <property type="molecule type" value="Genomic_DNA"/>
</dbReference>
<protein>
    <submittedName>
        <fullName evidence="1">Regulator of CtrA degradation</fullName>
    </submittedName>
</protein>
<accession>A0A1I5RXF8</accession>
<organism evidence="1 2">
    <name type="scientific">Sphingomonas rubra</name>
    <dbReference type="NCBI Taxonomy" id="634430"/>
    <lineage>
        <taxon>Bacteria</taxon>
        <taxon>Pseudomonadati</taxon>
        <taxon>Pseudomonadota</taxon>
        <taxon>Alphaproteobacteria</taxon>
        <taxon>Sphingomonadales</taxon>
        <taxon>Sphingomonadaceae</taxon>
        <taxon>Sphingomonas</taxon>
    </lineage>
</organism>
<proteinExistence type="predicted"/>
<dbReference type="Pfam" id="PF07323">
    <property type="entry name" value="DUF1465"/>
    <property type="match status" value="1"/>
</dbReference>
<reference evidence="1 2" key="1">
    <citation type="submission" date="2016-10" db="EMBL/GenBank/DDBJ databases">
        <authorList>
            <person name="de Groot N.N."/>
        </authorList>
    </citation>
    <scope>NUCLEOTIDE SEQUENCE [LARGE SCALE GENOMIC DNA]</scope>
    <source>
        <strain evidence="1 2">CGMCC 1.9113</strain>
    </source>
</reference>
<keyword evidence="2" id="KW-1185">Reference proteome</keyword>
<evidence type="ECO:0000313" key="2">
    <source>
        <dbReference type="Proteomes" id="UP000199586"/>
    </source>
</evidence>
<evidence type="ECO:0000313" key="1">
    <source>
        <dbReference type="EMBL" id="SFP63208.1"/>
    </source>
</evidence>
<name>A0A1I5RXF8_9SPHN</name>
<dbReference type="Gene3D" id="1.10.8.930">
    <property type="entry name" value="Protein of unknown function DUF1465"/>
    <property type="match status" value="1"/>
</dbReference>